<dbReference type="PROSITE" id="PS51375">
    <property type="entry name" value="PPR"/>
    <property type="match status" value="9"/>
</dbReference>
<dbReference type="FunFam" id="1.25.40.10:FF:000393">
    <property type="entry name" value="Pentatricopeptide repeat-containing protein At1g20230"/>
    <property type="match status" value="1"/>
</dbReference>
<feature type="region of interest" description="Disordered" evidence="4">
    <location>
        <begin position="1067"/>
        <end position="1105"/>
    </location>
</feature>
<name>A0AAD4J587_PERFH</name>
<dbReference type="InterPro" id="IPR011990">
    <property type="entry name" value="TPR-like_helical_dom_sf"/>
</dbReference>
<dbReference type="InterPro" id="IPR046960">
    <property type="entry name" value="PPR_At4g14850-like_plant"/>
</dbReference>
<feature type="repeat" description="PPR" evidence="3">
    <location>
        <begin position="372"/>
        <end position="402"/>
    </location>
</feature>
<dbReference type="Proteomes" id="UP001190926">
    <property type="component" value="Unassembled WGS sequence"/>
</dbReference>
<evidence type="ECO:0000256" key="2">
    <source>
        <dbReference type="ARBA" id="ARBA00022737"/>
    </source>
</evidence>
<dbReference type="SUPFAM" id="SSF81901">
    <property type="entry name" value="HCP-like"/>
    <property type="match status" value="1"/>
</dbReference>
<dbReference type="InterPro" id="IPR032867">
    <property type="entry name" value="DYW_dom"/>
</dbReference>
<evidence type="ECO:0000313" key="6">
    <source>
        <dbReference type="EMBL" id="KAH6826890.1"/>
    </source>
</evidence>
<evidence type="ECO:0000256" key="1">
    <source>
        <dbReference type="ARBA" id="ARBA00006643"/>
    </source>
</evidence>
<feature type="repeat" description="PPR" evidence="3">
    <location>
        <begin position="130"/>
        <end position="165"/>
    </location>
</feature>
<feature type="domain" description="DYW" evidence="5">
    <location>
        <begin position="796"/>
        <end position="864"/>
    </location>
</feature>
<feature type="non-terminal residue" evidence="6">
    <location>
        <position position="1117"/>
    </location>
</feature>
<feature type="compositionally biased region" description="Basic and acidic residues" evidence="4">
    <location>
        <begin position="1092"/>
        <end position="1103"/>
    </location>
</feature>
<dbReference type="GO" id="GO:0008270">
    <property type="term" value="F:zinc ion binding"/>
    <property type="evidence" value="ECO:0007669"/>
    <property type="project" value="InterPro"/>
</dbReference>
<keyword evidence="7" id="KW-1185">Reference proteome</keyword>
<dbReference type="Pfam" id="PF13041">
    <property type="entry name" value="PPR_2"/>
    <property type="match status" value="4"/>
</dbReference>
<proteinExistence type="inferred from homology"/>
<sequence>MDCLILPCKTITPSKLVETPSKSKLHSRNSSPKFTSDAYLKRLCKLGRLTEAISALDSCGSTVRHSTLSYLIESCVHSNSLDLCYKIHARVKKWMDQPDPFLDTKLVGMFAKCGSLADAFKVFDEMRERNLYAWSAMIGAFSREKRWGDVVALFYWMMEDGGVVPDDYLLPKILQACGNCRDVETGELIHGMVIKRGVNGDLRVNNSILSVYAKCGWLNSAERFFDGMLASDRVSWNALITGYCQSGNIAEAQRSFELMQEKGLEPDVITWNVLISSYSQLGQCDVAMKLMNDMKISGVRPDVCTWTSMILGFAQNNRRFEALFLFREMLLAGVEPNGITLMSSISACSLQKDIKKGKEVHLVAIKLGYGDDVLVGNSLVDMYSKCGKLDAARQVFDMISEKDVYTWNSMIAGYCQAGYCGVAHDLFKQMQESNVFPNAVTWNVMITGYIQNGDEDQAMDLFHMMETNGGVRRDTASWNALIAGYLHHGQKDKAMRIFRKMQFSGVKPNPITILSILPACANLIALRKLKEIHCCVIRSNLESDVSVANSIIDTYAKCGNIKYSKSIFDAMPSMDIITWNTLATGYVLHGCASEAIELFERMRKLGYNPNRSTFASIISAYGLAKKVDEGTRIFSLMTEEYQILPCLDHYIAMVNLYGRSGKLDEAFNFINSLHIEHSVSIWSAVLTACRRQGNVKLTILAGERLLELEPDNASTRRLVSQLYDLRGESRQSSKIKRPGTRKVLTGPIGCSWIEGKNTVHGFVSGDFSRLDGKCVRSWIASIEMNTKESKHNDKLSIQEEENRETTGIHSEMLALAYAVIKPHQPPQTIRMVKNLRMCDHCHRESVLVVTIEKSIVYLGRLHDFDEILGSDETINNISGKLNRGMEYKAWRIQDSISGHRDILDCLQRYPANYGVRLMTASQHTKWNRIARYSQRWLTYPGLVLDFLSTIARQTVWRRFACADNMPQGRFICSNARARDIYNSVTRYIQRVMTHSTFGLFDNSNVHIEPLEREILLGGLITPIALLFHIRLERMGLVEGPIEVIAVSTIYEMNNWMMDTSVHIATHQQGRAEGMDDEEEEQQQAEIQLEPHMNQDEMQHERSPMRWIYYAETSPTSK</sequence>
<dbReference type="FunFam" id="1.25.40.10:FF:000381">
    <property type="entry name" value="Pentatricopeptide repeat-containing protein"/>
    <property type="match status" value="1"/>
</dbReference>
<dbReference type="PANTHER" id="PTHR47926">
    <property type="entry name" value="PENTATRICOPEPTIDE REPEAT-CONTAINING PROTEIN"/>
    <property type="match status" value="1"/>
</dbReference>
<feature type="repeat" description="PPR" evidence="3">
    <location>
        <begin position="474"/>
        <end position="508"/>
    </location>
</feature>
<evidence type="ECO:0000313" key="7">
    <source>
        <dbReference type="Proteomes" id="UP001190926"/>
    </source>
</evidence>
<dbReference type="PANTHER" id="PTHR47926:SF425">
    <property type="entry name" value="REPEAT (TPR)-LIKE SUPERFAMILY PROTEIN, PUTATIVE-RELATED"/>
    <property type="match status" value="1"/>
</dbReference>
<feature type="repeat" description="PPR" evidence="3">
    <location>
        <begin position="438"/>
        <end position="472"/>
    </location>
</feature>
<dbReference type="Pfam" id="PF01535">
    <property type="entry name" value="PPR"/>
    <property type="match status" value="5"/>
</dbReference>
<feature type="repeat" description="PPR" evidence="3">
    <location>
        <begin position="575"/>
        <end position="609"/>
    </location>
</feature>
<dbReference type="AlphaFoldDB" id="A0AAD4J587"/>
<evidence type="ECO:0000256" key="4">
    <source>
        <dbReference type="SAM" id="MobiDB-lite"/>
    </source>
</evidence>
<accession>A0AAD4J587</accession>
<feature type="repeat" description="PPR" evidence="3">
    <location>
        <begin position="403"/>
        <end position="437"/>
    </location>
</feature>
<dbReference type="FunFam" id="1.25.40.10:FF:000090">
    <property type="entry name" value="Pentatricopeptide repeat-containing protein, chloroplastic"/>
    <property type="match status" value="1"/>
</dbReference>
<evidence type="ECO:0000256" key="3">
    <source>
        <dbReference type="PROSITE-ProRule" id="PRU00708"/>
    </source>
</evidence>
<dbReference type="EMBL" id="SDAM02000157">
    <property type="protein sequence ID" value="KAH6826890.1"/>
    <property type="molecule type" value="Genomic_DNA"/>
</dbReference>
<dbReference type="NCBIfam" id="TIGR00756">
    <property type="entry name" value="PPR"/>
    <property type="match status" value="8"/>
</dbReference>
<dbReference type="InterPro" id="IPR002885">
    <property type="entry name" value="PPR_rpt"/>
</dbReference>
<reference evidence="6 7" key="1">
    <citation type="journal article" date="2021" name="Nat. Commun.">
        <title>Incipient diploidization of the medicinal plant Perilla within 10,000 years.</title>
        <authorList>
            <person name="Zhang Y."/>
            <person name="Shen Q."/>
            <person name="Leng L."/>
            <person name="Zhang D."/>
            <person name="Chen S."/>
            <person name="Shi Y."/>
            <person name="Ning Z."/>
            <person name="Chen S."/>
        </authorList>
    </citation>
    <scope>NUCLEOTIDE SEQUENCE [LARGE SCALE GENOMIC DNA]</scope>
    <source>
        <strain evidence="7">cv. PC099</strain>
    </source>
</reference>
<dbReference type="GO" id="GO:0003723">
    <property type="term" value="F:RNA binding"/>
    <property type="evidence" value="ECO:0007669"/>
    <property type="project" value="InterPro"/>
</dbReference>
<protein>
    <submittedName>
        <fullName evidence="6">Pentatricopeptide repeat superfamily protein</fullName>
    </submittedName>
</protein>
<comment type="caution">
    <text evidence="6">The sequence shown here is derived from an EMBL/GenBank/DDBJ whole genome shotgun (WGS) entry which is preliminary data.</text>
</comment>
<evidence type="ECO:0000259" key="5">
    <source>
        <dbReference type="Pfam" id="PF14432"/>
    </source>
</evidence>
<dbReference type="GO" id="GO:0009451">
    <property type="term" value="P:RNA modification"/>
    <property type="evidence" value="ECO:0007669"/>
    <property type="project" value="InterPro"/>
</dbReference>
<organism evidence="6 7">
    <name type="scientific">Perilla frutescens var. hirtella</name>
    <name type="common">Perilla citriodora</name>
    <name type="synonym">Perilla setoyensis</name>
    <dbReference type="NCBI Taxonomy" id="608512"/>
    <lineage>
        <taxon>Eukaryota</taxon>
        <taxon>Viridiplantae</taxon>
        <taxon>Streptophyta</taxon>
        <taxon>Embryophyta</taxon>
        <taxon>Tracheophyta</taxon>
        <taxon>Spermatophyta</taxon>
        <taxon>Magnoliopsida</taxon>
        <taxon>eudicotyledons</taxon>
        <taxon>Gunneridae</taxon>
        <taxon>Pentapetalae</taxon>
        <taxon>asterids</taxon>
        <taxon>lamiids</taxon>
        <taxon>Lamiales</taxon>
        <taxon>Lamiaceae</taxon>
        <taxon>Nepetoideae</taxon>
        <taxon>Elsholtzieae</taxon>
        <taxon>Perilla</taxon>
    </lineage>
</organism>
<feature type="repeat" description="PPR" evidence="3">
    <location>
        <begin position="302"/>
        <end position="336"/>
    </location>
</feature>
<dbReference type="Pfam" id="PF14432">
    <property type="entry name" value="DYW_deaminase"/>
    <property type="match status" value="1"/>
</dbReference>
<keyword evidence="2" id="KW-0677">Repeat</keyword>
<feature type="repeat" description="PPR" evidence="3">
    <location>
        <begin position="267"/>
        <end position="301"/>
    </location>
</feature>
<gene>
    <name evidence="6" type="ORF">C2S53_006334</name>
</gene>
<dbReference type="Gene3D" id="1.25.40.10">
    <property type="entry name" value="Tetratricopeptide repeat domain"/>
    <property type="match status" value="5"/>
</dbReference>
<feature type="repeat" description="PPR" evidence="3">
    <location>
        <begin position="232"/>
        <end position="266"/>
    </location>
</feature>
<comment type="similarity">
    <text evidence="1">Belongs to the PPR family. PCMP-H subfamily.</text>
</comment>